<accession>A0ABV8GCD0</accession>
<dbReference type="PANTHER" id="PTHR30632:SF0">
    <property type="entry name" value="SULFATE-BINDING PROTEIN"/>
    <property type="match status" value="1"/>
</dbReference>
<organism evidence="5 6">
    <name type="scientific">Nonomuraea purpurea</name>
    <dbReference type="NCBI Taxonomy" id="1849276"/>
    <lineage>
        <taxon>Bacteria</taxon>
        <taxon>Bacillati</taxon>
        <taxon>Actinomycetota</taxon>
        <taxon>Actinomycetes</taxon>
        <taxon>Streptosporangiales</taxon>
        <taxon>Streptosporangiaceae</taxon>
        <taxon>Nonomuraea</taxon>
    </lineage>
</organism>
<proteinExistence type="inferred from homology"/>
<sequence>MFRRLSRWAIALPVALALAGLSGCGSGEPATSMSSASASASSGGGAEEVTVFAAASLTGTFTELGKTFEAAHPGTTVKFNFGSSATLAQQITQGAPADVFAAASPATMKTVTDASLASSPTTFVRNKLQIAVPKDNPAKVDDLKDLTDSKVKVALCAEQVPCGAAAVKALDVAKLKVTPVTLEQDVKATLTKVELGEVDAALVYKTDVIASAGKVQGIVFPEADQAINDYPIATLSKAPAGDLAKQFVDLVLSQQGKDVLTKAGFEAP</sequence>
<reference evidence="6" key="1">
    <citation type="journal article" date="2019" name="Int. J. Syst. Evol. Microbiol.">
        <title>The Global Catalogue of Microorganisms (GCM) 10K type strain sequencing project: providing services to taxonomists for standard genome sequencing and annotation.</title>
        <authorList>
            <consortium name="The Broad Institute Genomics Platform"/>
            <consortium name="The Broad Institute Genome Sequencing Center for Infectious Disease"/>
            <person name="Wu L."/>
            <person name="Ma J."/>
        </authorList>
    </citation>
    <scope>NUCLEOTIDE SEQUENCE [LARGE SCALE GENOMIC DNA]</scope>
    <source>
        <strain evidence="6">TBRC 1276</strain>
    </source>
</reference>
<dbReference type="PANTHER" id="PTHR30632">
    <property type="entry name" value="MOLYBDATE-BINDING PERIPLASMIC PROTEIN"/>
    <property type="match status" value="1"/>
</dbReference>
<comment type="similarity">
    <text evidence="1">Belongs to the bacterial solute-binding protein ModA family.</text>
</comment>
<keyword evidence="6" id="KW-1185">Reference proteome</keyword>
<dbReference type="Gene3D" id="3.40.190.10">
    <property type="entry name" value="Periplasmic binding protein-like II"/>
    <property type="match status" value="2"/>
</dbReference>
<dbReference type="PROSITE" id="PS51257">
    <property type="entry name" value="PROKAR_LIPOPROTEIN"/>
    <property type="match status" value="1"/>
</dbReference>
<evidence type="ECO:0000256" key="2">
    <source>
        <dbReference type="ARBA" id="ARBA00022723"/>
    </source>
</evidence>
<dbReference type="PIRSF" id="PIRSF004846">
    <property type="entry name" value="ModA"/>
    <property type="match status" value="1"/>
</dbReference>
<dbReference type="Pfam" id="PF13531">
    <property type="entry name" value="SBP_bac_11"/>
    <property type="match status" value="1"/>
</dbReference>
<comment type="caution">
    <text evidence="5">The sequence shown here is derived from an EMBL/GenBank/DDBJ whole genome shotgun (WGS) entry which is preliminary data.</text>
</comment>
<dbReference type="Proteomes" id="UP001595851">
    <property type="component" value="Unassembled WGS sequence"/>
</dbReference>
<protein>
    <submittedName>
        <fullName evidence="5">Molybdate ABC transporter substrate-binding protein</fullName>
    </submittedName>
</protein>
<gene>
    <name evidence="5" type="primary">modA</name>
    <name evidence="5" type="ORF">ACFOY2_22200</name>
</gene>
<feature type="signal peptide" evidence="4">
    <location>
        <begin position="1"/>
        <end position="19"/>
    </location>
</feature>
<evidence type="ECO:0000313" key="6">
    <source>
        <dbReference type="Proteomes" id="UP001595851"/>
    </source>
</evidence>
<keyword evidence="3 4" id="KW-0732">Signal</keyword>
<evidence type="ECO:0000256" key="3">
    <source>
        <dbReference type="ARBA" id="ARBA00022729"/>
    </source>
</evidence>
<evidence type="ECO:0000256" key="1">
    <source>
        <dbReference type="ARBA" id="ARBA00009175"/>
    </source>
</evidence>
<keyword evidence="2" id="KW-0479">Metal-binding</keyword>
<feature type="chain" id="PRO_5046595281" evidence="4">
    <location>
        <begin position="20"/>
        <end position="268"/>
    </location>
</feature>
<evidence type="ECO:0000313" key="5">
    <source>
        <dbReference type="EMBL" id="MFC4009957.1"/>
    </source>
</evidence>
<dbReference type="NCBIfam" id="TIGR01256">
    <property type="entry name" value="modA"/>
    <property type="match status" value="1"/>
</dbReference>
<dbReference type="EMBL" id="JBHSBI010000011">
    <property type="protein sequence ID" value="MFC4009957.1"/>
    <property type="molecule type" value="Genomic_DNA"/>
</dbReference>
<dbReference type="RefSeq" id="WP_379529982.1">
    <property type="nucleotide sequence ID" value="NZ_JBHSBI010000011.1"/>
</dbReference>
<name>A0ABV8GCD0_9ACTN</name>
<dbReference type="InterPro" id="IPR005950">
    <property type="entry name" value="ModA"/>
</dbReference>
<dbReference type="InterPro" id="IPR050682">
    <property type="entry name" value="ModA/WtpA"/>
</dbReference>
<evidence type="ECO:0000256" key="4">
    <source>
        <dbReference type="SAM" id="SignalP"/>
    </source>
</evidence>
<dbReference type="SUPFAM" id="SSF53850">
    <property type="entry name" value="Periplasmic binding protein-like II"/>
    <property type="match status" value="1"/>
</dbReference>